<evidence type="ECO:0000256" key="2">
    <source>
        <dbReference type="PIRSR" id="PIRSR037031-51"/>
    </source>
</evidence>
<dbReference type="Gene3D" id="3.40.30.10">
    <property type="entry name" value="Glutaredoxin"/>
    <property type="match status" value="1"/>
</dbReference>
<evidence type="ECO:0000313" key="4">
    <source>
        <dbReference type="EMBL" id="KIX13111.1"/>
    </source>
</evidence>
<dbReference type="EMBL" id="AZAC01000018">
    <property type="protein sequence ID" value="KIX13111.1"/>
    <property type="molecule type" value="Genomic_DNA"/>
</dbReference>
<sequence>MEIRVVGPGCPRCDQLFGRVMKVLTELGEEADLVKITEANAIAATGVLVTPGLIINGKVVSTGKVPSEREIRRLLQ</sequence>
<comment type="caution">
    <text evidence="4">The sequence shown here is derived from an EMBL/GenBank/DDBJ whole genome shotgun (WGS) entry which is preliminary data.</text>
</comment>
<feature type="active site" description="Nucleophile" evidence="1">
    <location>
        <position position="10"/>
    </location>
</feature>
<dbReference type="PATRIC" id="fig|1429043.3.peg.3269"/>
<evidence type="ECO:0000256" key="1">
    <source>
        <dbReference type="PIRSR" id="PIRSR037031-50"/>
    </source>
</evidence>
<dbReference type="PIRSF" id="PIRSF037031">
    <property type="entry name" value="Redox_disulphide_2"/>
    <property type="match status" value="1"/>
</dbReference>
<keyword evidence="2" id="KW-1015">Disulfide bond</keyword>
<evidence type="ECO:0000259" key="3">
    <source>
        <dbReference type="Pfam" id="PF13192"/>
    </source>
</evidence>
<dbReference type="Proteomes" id="UP000032233">
    <property type="component" value="Unassembled WGS sequence"/>
</dbReference>
<keyword evidence="2" id="KW-0676">Redox-active center</keyword>
<organism evidence="4 5">
    <name type="scientific">Dethiosulfatarculus sandiegensis</name>
    <dbReference type="NCBI Taxonomy" id="1429043"/>
    <lineage>
        <taxon>Bacteria</taxon>
        <taxon>Pseudomonadati</taxon>
        <taxon>Thermodesulfobacteriota</taxon>
        <taxon>Desulfarculia</taxon>
        <taxon>Desulfarculales</taxon>
        <taxon>Desulfarculaceae</taxon>
        <taxon>Dethiosulfatarculus</taxon>
    </lineage>
</organism>
<dbReference type="InterPro" id="IPR036249">
    <property type="entry name" value="Thioredoxin-like_sf"/>
</dbReference>
<dbReference type="SUPFAM" id="SSF52833">
    <property type="entry name" value="Thioredoxin-like"/>
    <property type="match status" value="1"/>
</dbReference>
<dbReference type="InterPro" id="IPR012336">
    <property type="entry name" value="Thioredoxin-like_fold"/>
</dbReference>
<dbReference type="AlphaFoldDB" id="A0A0D2JBI9"/>
<feature type="domain" description="Thioredoxin-like fold" evidence="3">
    <location>
        <begin position="1"/>
        <end position="76"/>
    </location>
</feature>
<dbReference type="InParanoid" id="A0A0D2JBI9"/>
<dbReference type="NCBIfam" id="TIGR00412">
    <property type="entry name" value="redox_disulf_2"/>
    <property type="match status" value="1"/>
</dbReference>
<gene>
    <name evidence="4" type="ORF">X474_15470</name>
</gene>
<feature type="disulfide bond" description="Redox-active" evidence="2">
    <location>
        <begin position="10"/>
        <end position="13"/>
    </location>
</feature>
<keyword evidence="5" id="KW-1185">Reference proteome</keyword>
<dbReference type="STRING" id="1429043.X474_15470"/>
<dbReference type="PANTHER" id="PTHR36450:SF1">
    <property type="entry name" value="THIOREDOXIN"/>
    <property type="match status" value="1"/>
</dbReference>
<dbReference type="PANTHER" id="PTHR36450">
    <property type="entry name" value="THIOREDOXIN"/>
    <property type="match status" value="1"/>
</dbReference>
<dbReference type="InterPro" id="IPR005243">
    <property type="entry name" value="THIRX-like_proc"/>
</dbReference>
<reference evidence="4 5" key="1">
    <citation type="submission" date="2013-11" db="EMBL/GenBank/DDBJ databases">
        <title>Metagenomic analysis of a methanogenic consortium involved in long chain n-alkane degradation.</title>
        <authorList>
            <person name="Davidova I.A."/>
            <person name="Callaghan A.V."/>
            <person name="Wawrik B."/>
            <person name="Pruitt S."/>
            <person name="Marks C."/>
            <person name="Duncan K.E."/>
            <person name="Suflita J.M."/>
        </authorList>
    </citation>
    <scope>NUCLEOTIDE SEQUENCE [LARGE SCALE GENOMIC DNA]</scope>
    <source>
        <strain evidence="4 5">SPR</strain>
    </source>
</reference>
<feature type="active site" description="Nucleophile" evidence="1">
    <location>
        <position position="13"/>
    </location>
</feature>
<evidence type="ECO:0000313" key="5">
    <source>
        <dbReference type="Proteomes" id="UP000032233"/>
    </source>
</evidence>
<dbReference type="Pfam" id="PF13192">
    <property type="entry name" value="Thioredoxin_3"/>
    <property type="match status" value="1"/>
</dbReference>
<name>A0A0D2JBI9_9BACT</name>
<protein>
    <submittedName>
        <fullName evidence="4">Redox-active disulfide protein 2</fullName>
    </submittedName>
</protein>
<proteinExistence type="predicted"/>
<accession>A0A0D2JBI9</accession>